<keyword evidence="5 7" id="KW-1133">Transmembrane helix</keyword>
<dbReference type="InterPro" id="IPR003593">
    <property type="entry name" value="AAA+_ATPase"/>
</dbReference>
<dbReference type="PROSITE" id="PS50893">
    <property type="entry name" value="ABC_TRANSPORTER_2"/>
    <property type="match status" value="1"/>
</dbReference>
<dbReference type="InterPro" id="IPR017871">
    <property type="entry name" value="ABC_transporter-like_CS"/>
</dbReference>
<feature type="transmembrane region" description="Helical" evidence="7">
    <location>
        <begin position="168"/>
        <end position="189"/>
    </location>
</feature>
<evidence type="ECO:0000259" key="8">
    <source>
        <dbReference type="PROSITE" id="PS50893"/>
    </source>
</evidence>
<dbReference type="InterPro" id="IPR027417">
    <property type="entry name" value="P-loop_NTPase"/>
</dbReference>
<dbReference type="AlphaFoldDB" id="A0A7V3NU39"/>
<dbReference type="Gene3D" id="3.40.50.300">
    <property type="entry name" value="P-loop containing nucleotide triphosphate hydrolases"/>
    <property type="match status" value="1"/>
</dbReference>
<dbReference type="InterPro" id="IPR011527">
    <property type="entry name" value="ABC1_TM_dom"/>
</dbReference>
<feature type="domain" description="ABC transporter" evidence="8">
    <location>
        <begin position="337"/>
        <end position="537"/>
    </location>
</feature>
<evidence type="ECO:0000256" key="1">
    <source>
        <dbReference type="ARBA" id="ARBA00004651"/>
    </source>
</evidence>
<reference evidence="10" key="1">
    <citation type="journal article" date="2020" name="mSystems">
        <title>Genome- and Community-Level Interaction Insights into Carbon Utilization and Element Cycling Functions of Hydrothermarchaeota in Hydrothermal Sediment.</title>
        <authorList>
            <person name="Zhou Z."/>
            <person name="Liu Y."/>
            <person name="Xu W."/>
            <person name="Pan J."/>
            <person name="Luo Z.H."/>
            <person name="Li M."/>
        </authorList>
    </citation>
    <scope>NUCLEOTIDE SEQUENCE [LARGE SCALE GENOMIC DNA]</scope>
    <source>
        <strain evidence="10">SpSt-754</strain>
    </source>
</reference>
<protein>
    <submittedName>
        <fullName evidence="10">ABC transporter ATP-binding protein</fullName>
    </submittedName>
</protein>
<gene>
    <name evidence="10" type="ORF">ENV38_04500</name>
</gene>
<dbReference type="SUPFAM" id="SSF52540">
    <property type="entry name" value="P-loop containing nucleoside triphosphate hydrolases"/>
    <property type="match status" value="1"/>
</dbReference>
<dbReference type="Pfam" id="PF00664">
    <property type="entry name" value="ABC_membrane"/>
    <property type="match status" value="1"/>
</dbReference>
<dbReference type="GO" id="GO:0005886">
    <property type="term" value="C:plasma membrane"/>
    <property type="evidence" value="ECO:0007669"/>
    <property type="project" value="UniProtKB-SubCell"/>
</dbReference>
<proteinExistence type="predicted"/>
<dbReference type="EMBL" id="DTGD01000163">
    <property type="protein sequence ID" value="HGB36145.1"/>
    <property type="molecule type" value="Genomic_DNA"/>
</dbReference>
<dbReference type="InterPro" id="IPR039421">
    <property type="entry name" value="Type_1_exporter"/>
</dbReference>
<feature type="transmembrane region" description="Helical" evidence="7">
    <location>
        <begin position="21"/>
        <end position="41"/>
    </location>
</feature>
<evidence type="ECO:0000256" key="4">
    <source>
        <dbReference type="ARBA" id="ARBA00022840"/>
    </source>
</evidence>
<feature type="transmembrane region" description="Helical" evidence="7">
    <location>
        <begin position="142"/>
        <end position="162"/>
    </location>
</feature>
<dbReference type="PROSITE" id="PS50929">
    <property type="entry name" value="ABC_TM1F"/>
    <property type="match status" value="1"/>
</dbReference>
<dbReference type="InterPro" id="IPR036640">
    <property type="entry name" value="ABC1_TM_sf"/>
</dbReference>
<evidence type="ECO:0000259" key="9">
    <source>
        <dbReference type="PROSITE" id="PS50929"/>
    </source>
</evidence>
<comment type="caution">
    <text evidence="10">The sequence shown here is derived from an EMBL/GenBank/DDBJ whole genome shotgun (WGS) entry which is preliminary data.</text>
</comment>
<keyword evidence="4 10" id="KW-0067">ATP-binding</keyword>
<dbReference type="CDD" id="cd07346">
    <property type="entry name" value="ABC_6TM_exporters"/>
    <property type="match status" value="1"/>
</dbReference>
<dbReference type="GO" id="GO:0005524">
    <property type="term" value="F:ATP binding"/>
    <property type="evidence" value="ECO:0007669"/>
    <property type="project" value="UniProtKB-KW"/>
</dbReference>
<dbReference type="Gene3D" id="1.20.1560.10">
    <property type="entry name" value="ABC transporter type 1, transmembrane domain"/>
    <property type="match status" value="1"/>
</dbReference>
<dbReference type="InterPro" id="IPR003439">
    <property type="entry name" value="ABC_transporter-like_ATP-bd"/>
</dbReference>
<sequence>MQRDDLKLFVKYFKKYTLSQGSLFALSLLLLLIGTLLQLPVPLIFKEIIDRVIPSRNLGLVGLYSILIAVVVILREITLYFSKVIDQKLKNGIYKRLVSELLNVYYSLPYKTIKSKDSGYFYSRVFNEPAELEESLTTTMTFAIKIFLIFAFGLIVCLKLSWKLTLFVLVLSSVFYLLNVIFGNAIRGYSVKFQEYKARFGETAVELLKGFKLINFMGLLEKVKGLLEPKMKDYLGLRLERTEVSGMYSGFYGILSDFLPVGVFLLGAIEIVRGHLTVGGLVAFMELMRYVSSPIDSLSEIFIEIQTTVGIIERVEEFKGMEGKRGGKGLQGELETISLEAIAVKFEDEEVISNFAFEFKKGKKYAIIGPNGSGKSTLLEVITGILEPDEGDIKINGKYDLKELDKFEYFQRFAVSFYPPMLLPSLKDNLDLIARDGLVEIAKNEVLKGRDDLKFSQLSAGEKQKLSLLIALSRGKRDFILLDEPLANLDDDSKEFYWRLIREYSEGKGLIVALPSQEVDLSGFEVIKLEKPSYINQT</sequence>
<evidence type="ECO:0000313" key="10">
    <source>
        <dbReference type="EMBL" id="HGB36145.1"/>
    </source>
</evidence>
<feature type="transmembrane region" description="Helical" evidence="7">
    <location>
        <begin position="61"/>
        <end position="81"/>
    </location>
</feature>
<evidence type="ECO:0000256" key="2">
    <source>
        <dbReference type="ARBA" id="ARBA00022692"/>
    </source>
</evidence>
<dbReference type="Pfam" id="PF00005">
    <property type="entry name" value="ABC_tran"/>
    <property type="match status" value="1"/>
</dbReference>
<accession>A0A7V3NU39</accession>
<dbReference type="SUPFAM" id="SSF90123">
    <property type="entry name" value="ABC transporter transmembrane region"/>
    <property type="match status" value="1"/>
</dbReference>
<dbReference type="GO" id="GO:0016887">
    <property type="term" value="F:ATP hydrolysis activity"/>
    <property type="evidence" value="ECO:0007669"/>
    <property type="project" value="InterPro"/>
</dbReference>
<keyword evidence="6 7" id="KW-0472">Membrane</keyword>
<evidence type="ECO:0000256" key="6">
    <source>
        <dbReference type="ARBA" id="ARBA00023136"/>
    </source>
</evidence>
<dbReference type="SMART" id="SM00382">
    <property type="entry name" value="AAA"/>
    <property type="match status" value="1"/>
</dbReference>
<dbReference type="PANTHER" id="PTHR43394">
    <property type="entry name" value="ATP-DEPENDENT PERMEASE MDL1, MITOCHONDRIAL"/>
    <property type="match status" value="1"/>
</dbReference>
<comment type="subcellular location">
    <subcellularLocation>
        <location evidence="1">Cell membrane</location>
        <topology evidence="1">Multi-pass membrane protein</topology>
    </subcellularLocation>
</comment>
<dbReference type="PROSITE" id="PS00211">
    <property type="entry name" value="ABC_TRANSPORTER_1"/>
    <property type="match status" value="1"/>
</dbReference>
<feature type="domain" description="ABC transmembrane type-1" evidence="9">
    <location>
        <begin position="25"/>
        <end position="307"/>
    </location>
</feature>
<organism evidence="10">
    <name type="scientific">candidate division WOR-3 bacterium</name>
    <dbReference type="NCBI Taxonomy" id="2052148"/>
    <lineage>
        <taxon>Bacteria</taxon>
        <taxon>Bacteria division WOR-3</taxon>
    </lineage>
</organism>
<keyword evidence="3" id="KW-0547">Nucleotide-binding</keyword>
<name>A0A7V3NU39_UNCW3</name>
<dbReference type="PANTHER" id="PTHR43394:SF1">
    <property type="entry name" value="ATP-BINDING CASSETTE SUB-FAMILY B MEMBER 10, MITOCHONDRIAL"/>
    <property type="match status" value="1"/>
</dbReference>
<evidence type="ECO:0000256" key="3">
    <source>
        <dbReference type="ARBA" id="ARBA00022741"/>
    </source>
</evidence>
<dbReference type="GO" id="GO:0015421">
    <property type="term" value="F:ABC-type oligopeptide transporter activity"/>
    <property type="evidence" value="ECO:0007669"/>
    <property type="project" value="TreeGrafter"/>
</dbReference>
<evidence type="ECO:0000256" key="5">
    <source>
        <dbReference type="ARBA" id="ARBA00022989"/>
    </source>
</evidence>
<keyword evidence="2 7" id="KW-0812">Transmembrane</keyword>
<evidence type="ECO:0000256" key="7">
    <source>
        <dbReference type="SAM" id="Phobius"/>
    </source>
</evidence>